<dbReference type="OrthoDB" id="10253113at2759"/>
<feature type="domain" description="Iron hydrogenase large subunit C-terminal" evidence="10">
    <location>
        <begin position="118"/>
        <end position="461"/>
    </location>
</feature>
<accession>A0A8H3ERS9</accession>
<keyword evidence="5" id="KW-0479">Metal-binding</keyword>
<dbReference type="InterPro" id="IPR050340">
    <property type="entry name" value="Cytosolic_Fe-S_CAF"/>
</dbReference>
<evidence type="ECO:0000256" key="2">
    <source>
        <dbReference type="ARBA" id="ARBA00015854"/>
    </source>
</evidence>
<evidence type="ECO:0000256" key="7">
    <source>
        <dbReference type="ARBA" id="ARBA00023014"/>
    </source>
</evidence>
<evidence type="ECO:0000259" key="10">
    <source>
        <dbReference type="Pfam" id="PF02906"/>
    </source>
</evidence>
<dbReference type="AlphaFoldDB" id="A0A8H3ERS9"/>
<dbReference type="InterPro" id="IPR004108">
    <property type="entry name" value="Fe_hydrogenase_lsu_C"/>
</dbReference>
<dbReference type="FunFam" id="3.30.70.20:FF:000042">
    <property type="entry name" value="Cytosolic Fe-S cluster assembly factor NAR1"/>
    <property type="match status" value="1"/>
</dbReference>
<name>A0A8H3ERS9_9LECA</name>
<protein>
    <recommendedName>
        <fullName evidence="2">Cytosolic Fe-S cluster assembly factor NAR1</fullName>
    </recommendedName>
    <alternativeName>
        <fullName evidence="3">Cytosolic Fe-S cluster assembly factor nar1</fullName>
    </alternativeName>
    <alternativeName>
        <fullName evidence="9">Nuclear architecture-related protein 1</fullName>
    </alternativeName>
</protein>
<evidence type="ECO:0000256" key="4">
    <source>
        <dbReference type="ARBA" id="ARBA00022485"/>
    </source>
</evidence>
<evidence type="ECO:0000256" key="9">
    <source>
        <dbReference type="ARBA" id="ARBA00031269"/>
    </source>
</evidence>
<dbReference type="Gene3D" id="3.40.50.1780">
    <property type="match status" value="1"/>
</dbReference>
<keyword evidence="7" id="KW-0411">Iron-sulfur</keyword>
<dbReference type="SUPFAM" id="SSF53920">
    <property type="entry name" value="Fe-only hydrogenase"/>
    <property type="match status" value="1"/>
</dbReference>
<evidence type="ECO:0000256" key="6">
    <source>
        <dbReference type="ARBA" id="ARBA00023004"/>
    </source>
</evidence>
<dbReference type="GO" id="GO:0046872">
    <property type="term" value="F:metal ion binding"/>
    <property type="evidence" value="ECO:0007669"/>
    <property type="project" value="UniProtKB-KW"/>
</dbReference>
<dbReference type="GO" id="GO:0051539">
    <property type="term" value="F:4 iron, 4 sulfur cluster binding"/>
    <property type="evidence" value="ECO:0007669"/>
    <property type="project" value="UniProtKB-KW"/>
</dbReference>
<organism evidence="11 12">
    <name type="scientific">Gomphillus americanus</name>
    <dbReference type="NCBI Taxonomy" id="1940652"/>
    <lineage>
        <taxon>Eukaryota</taxon>
        <taxon>Fungi</taxon>
        <taxon>Dikarya</taxon>
        <taxon>Ascomycota</taxon>
        <taxon>Pezizomycotina</taxon>
        <taxon>Lecanoromycetes</taxon>
        <taxon>OSLEUM clade</taxon>
        <taxon>Ostropomycetidae</taxon>
        <taxon>Ostropales</taxon>
        <taxon>Graphidaceae</taxon>
        <taxon>Gomphilloideae</taxon>
        <taxon>Gomphillus</taxon>
    </lineage>
</organism>
<comment type="caution">
    <text evidence="11">The sequence shown here is derived from an EMBL/GenBank/DDBJ whole genome shotgun (WGS) entry which is preliminary data.</text>
</comment>
<dbReference type="Gene3D" id="3.40.950.10">
    <property type="entry name" value="Fe-only Hydrogenase (Larger Subunit), Chain L, domain 3"/>
    <property type="match status" value="1"/>
</dbReference>
<keyword evidence="6" id="KW-0408">Iron</keyword>
<gene>
    <name evidence="11" type="ORF">GOMPHAMPRED_007089</name>
</gene>
<keyword evidence="4" id="KW-0004">4Fe-4S</keyword>
<keyword evidence="12" id="KW-1185">Reference proteome</keyword>
<dbReference type="PANTHER" id="PTHR11615">
    <property type="entry name" value="NITRATE, FORMATE, IRON DEHYDROGENASE"/>
    <property type="match status" value="1"/>
</dbReference>
<evidence type="ECO:0000313" key="11">
    <source>
        <dbReference type="EMBL" id="CAF9910443.1"/>
    </source>
</evidence>
<evidence type="ECO:0000256" key="5">
    <source>
        <dbReference type="ARBA" id="ARBA00022723"/>
    </source>
</evidence>
<proteinExistence type="inferred from homology"/>
<dbReference type="EMBL" id="CAJPDQ010000005">
    <property type="protein sequence ID" value="CAF9910443.1"/>
    <property type="molecule type" value="Genomic_DNA"/>
</dbReference>
<dbReference type="InterPro" id="IPR009016">
    <property type="entry name" value="Fe_hydrogenase"/>
</dbReference>
<reference evidence="11" key="1">
    <citation type="submission" date="2021-03" db="EMBL/GenBank/DDBJ databases">
        <authorList>
            <person name="Tagirdzhanova G."/>
        </authorList>
    </citation>
    <scope>NUCLEOTIDE SEQUENCE</scope>
</reference>
<dbReference type="Proteomes" id="UP000664169">
    <property type="component" value="Unassembled WGS sequence"/>
</dbReference>
<sequence length="571" mass="62364">MSAILSADDLNDFISPGVACIKPVENLPEQHPHDSENAYEVTTEDKLPSDRPTAQISLTDCLACSGCITSAEAILVSLQSHAEVLNALDANPAFSIADLQHLTSANSKKRDDSVPKKIFVASVSPQVKASLAVTYGTTQQEAGYMIEQLFCGPNGLALGGRYGSSFAWIVETNAMREICLAMGTEEALNAASGSSSHTPILTSACPGWVCYAEKTHPHVLPYLSKLKSPQALTGTLLKSILSQRLDVSPDDIFHLAVMPCFDKKLEGSRQELTSKSWQPNTREDYSEVRDVDCVITAREILMLADSRGISFPSLPRTPVSASIKPEFPDKLIAGFLFNTDGRSRQNPDSGTSGGYLHYIIQEKQRQHPGSTIESQRGRNTDVVDYSITLNGQTIFRASRYYGFRNIQNLVRKLRPTRISKLSGKAIGAARKPTNGTTTTAAATEYAYVEVMACPGGCTNGGGQIKFEDLSSLQSQTSHAQSQKEWLTLVDEAYYSMDESNSEDSTEPRTVDEKAQILDVKSLIQHWSDITNIPAEKLLWTSFREVHSDVGKTKKLDTERVAEIATKLGGGW</sequence>
<evidence type="ECO:0000256" key="3">
    <source>
        <dbReference type="ARBA" id="ARBA00017073"/>
    </source>
</evidence>
<comment type="similarity">
    <text evidence="1">Belongs to the NARF family.</text>
</comment>
<comment type="function">
    <text evidence="8">Component of the cytosolic Fe/S protein assembly machinery. Required for maturation of extramitochondrial Fe/S proteins. May play a role in the transfer of pre-assembled Fe/S clusters to target apoproteins.</text>
</comment>
<evidence type="ECO:0000313" key="12">
    <source>
        <dbReference type="Proteomes" id="UP000664169"/>
    </source>
</evidence>
<dbReference type="Pfam" id="PF02906">
    <property type="entry name" value="Fe_hyd_lg_C"/>
    <property type="match status" value="1"/>
</dbReference>
<evidence type="ECO:0000256" key="1">
    <source>
        <dbReference type="ARBA" id="ARBA00006596"/>
    </source>
</evidence>
<evidence type="ECO:0000256" key="8">
    <source>
        <dbReference type="ARBA" id="ARBA00025099"/>
    </source>
</evidence>